<organism evidence="1 2">
    <name type="scientific">Escherichia phage 4MG</name>
    <dbReference type="NCBI Taxonomy" id="1391428"/>
    <lineage>
        <taxon>Viruses</taxon>
        <taxon>Duplodnaviria</taxon>
        <taxon>Heunggongvirae</taxon>
        <taxon>Uroviricota</taxon>
        <taxon>Caudoviricetes</taxon>
        <taxon>Vequintavirinae</taxon>
        <taxon>Seunavirus</taxon>
        <taxon>Seunavirus 4MG</taxon>
    </lineage>
</organism>
<dbReference type="EMBL" id="KF550303">
    <property type="protein sequence ID" value="AGZ17569.1"/>
    <property type="molecule type" value="Genomic_DNA"/>
</dbReference>
<dbReference type="KEGG" id="vg:17776345"/>
<accession>V5KSD5</accession>
<dbReference type="Proteomes" id="UP000018620">
    <property type="component" value="Segment"/>
</dbReference>
<sequence>MIYIFYYQRVADSMERSMNEQKCAVKWLT</sequence>
<keyword evidence="2" id="KW-1185">Reference proteome</keyword>
<protein>
    <submittedName>
        <fullName evidence="1">Hyphothetical protein</fullName>
    </submittedName>
</protein>
<evidence type="ECO:0000313" key="2">
    <source>
        <dbReference type="Proteomes" id="UP000018620"/>
    </source>
</evidence>
<proteinExistence type="predicted"/>
<evidence type="ECO:0000313" key="1">
    <source>
        <dbReference type="EMBL" id="AGZ17569.1"/>
    </source>
</evidence>
<reference evidence="1 2" key="1">
    <citation type="journal article" date="2014" name="Arch. Virol.">
        <title>Complete genome sequence of enterobacteria phage 4MG, a new member of the subgroup "PVP-SE1-like phage" of the "rV5-like viruses".</title>
        <authorList>
            <person name="Kim M."/>
            <person name="Heu S."/>
            <person name="Ryu S."/>
        </authorList>
    </citation>
    <scope>NUCLEOTIDE SEQUENCE [LARGE SCALE GENOMIC DNA]</scope>
</reference>
<name>V5KSD5_9CAUD</name>
<dbReference type="RefSeq" id="YP_008857311.1">
    <property type="nucleotide sequence ID" value="NC_022968.1"/>
</dbReference>
<gene>
    <name evidence="1" type="ORF">4MG_095</name>
</gene>